<evidence type="ECO:0000313" key="6">
    <source>
        <dbReference type="Proteomes" id="UP000076552"/>
    </source>
</evidence>
<dbReference type="Pfam" id="PF11807">
    <property type="entry name" value="UstYa"/>
    <property type="match status" value="1"/>
</dbReference>
<dbReference type="InterPro" id="IPR021765">
    <property type="entry name" value="UstYa-like"/>
</dbReference>
<dbReference type="PANTHER" id="PTHR33365:SF11">
    <property type="entry name" value="TAT PATHWAY SIGNAL SEQUENCE"/>
    <property type="match status" value="1"/>
</dbReference>
<reference evidence="5 6" key="1">
    <citation type="submission" date="2015-06" db="EMBL/GenBank/DDBJ databases">
        <title>Survival trade-offs in plant roots during colonization by closely related pathogenic and mutualistic fungi.</title>
        <authorList>
            <person name="Hacquard S."/>
            <person name="Kracher B."/>
            <person name="Hiruma K."/>
            <person name="Weinman A."/>
            <person name="Muench P."/>
            <person name="Garrido Oter R."/>
            <person name="Ver Loren van Themaat E."/>
            <person name="Dallerey J.-F."/>
            <person name="Damm U."/>
            <person name="Henrissat B."/>
            <person name="Lespinet O."/>
            <person name="Thon M."/>
            <person name="Kemen E."/>
            <person name="McHardy A.C."/>
            <person name="Schulze-Lefert P."/>
            <person name="O'Connell R.J."/>
        </authorList>
    </citation>
    <scope>NUCLEOTIDE SEQUENCE [LARGE SCALE GENOMIC DNA]</scope>
    <source>
        <strain evidence="5 6">0861</strain>
    </source>
</reference>
<dbReference type="STRING" id="708197.A0A166TDY3"/>
<evidence type="ECO:0008006" key="7">
    <source>
        <dbReference type="Google" id="ProtNLM"/>
    </source>
</evidence>
<dbReference type="EMBL" id="LFIV01000064">
    <property type="protein sequence ID" value="KZL71949.1"/>
    <property type="molecule type" value="Genomic_DNA"/>
</dbReference>
<evidence type="ECO:0000256" key="1">
    <source>
        <dbReference type="ARBA" id="ARBA00004685"/>
    </source>
</evidence>
<gene>
    <name evidence="5" type="ORF">CT0861_01241</name>
</gene>
<comment type="caution">
    <text evidence="5">The sequence shown here is derived from an EMBL/GenBank/DDBJ whole genome shotgun (WGS) entry which is preliminary data.</text>
</comment>
<keyword evidence="6" id="KW-1185">Reference proteome</keyword>
<feature type="non-terminal residue" evidence="5">
    <location>
        <position position="1"/>
    </location>
</feature>
<keyword evidence="2" id="KW-0560">Oxidoreductase</keyword>
<dbReference type="AlphaFoldDB" id="A0A166TDY3"/>
<dbReference type="GO" id="GO:0043386">
    <property type="term" value="P:mycotoxin biosynthetic process"/>
    <property type="evidence" value="ECO:0007669"/>
    <property type="project" value="InterPro"/>
</dbReference>
<protein>
    <recommendedName>
        <fullName evidence="7">Oxidase ustYa</fullName>
    </recommendedName>
</protein>
<evidence type="ECO:0000256" key="3">
    <source>
        <dbReference type="ARBA" id="ARBA00035112"/>
    </source>
</evidence>
<sequence>LFDHRRSLSSLAQQTVDPQPRDRSLCNMDMSDAKYANLGVEDHDHDHDDRSSTEVEESLIGGDDKACRSCLAKEYQRPAARRKSRCLAMLKSSRWFVDTVLLLVILGLLVREQMEKPPVTVLDVGGDLTGVSGKFSQQIKTFAPDYEGKYAPNDTSKFFTDEVLNNWNELMPFGMGFQWVNDTHKYHDLPTPIVWPEKTVFTTSITHQLHCLFAVVQTYSGLTSGHEIPDDHHWHMIHCFSYLRQTIMCSADMALEGLETTFPDHNGGSDGWDSKHVCKDYNQVKNYLESVRAYDDREIF</sequence>
<comment type="similarity">
    <text evidence="3">Belongs to the ustYa family.</text>
</comment>
<dbReference type="GO" id="GO:0016491">
    <property type="term" value="F:oxidoreductase activity"/>
    <property type="evidence" value="ECO:0007669"/>
    <property type="project" value="UniProtKB-KW"/>
</dbReference>
<name>A0A166TDY3_9PEZI</name>
<evidence type="ECO:0000256" key="2">
    <source>
        <dbReference type="ARBA" id="ARBA00023002"/>
    </source>
</evidence>
<proteinExistence type="inferred from homology"/>
<evidence type="ECO:0000313" key="5">
    <source>
        <dbReference type="EMBL" id="KZL71949.1"/>
    </source>
</evidence>
<evidence type="ECO:0000256" key="4">
    <source>
        <dbReference type="SAM" id="MobiDB-lite"/>
    </source>
</evidence>
<organism evidence="5 6">
    <name type="scientific">Colletotrichum tofieldiae</name>
    <dbReference type="NCBI Taxonomy" id="708197"/>
    <lineage>
        <taxon>Eukaryota</taxon>
        <taxon>Fungi</taxon>
        <taxon>Dikarya</taxon>
        <taxon>Ascomycota</taxon>
        <taxon>Pezizomycotina</taxon>
        <taxon>Sordariomycetes</taxon>
        <taxon>Hypocreomycetidae</taxon>
        <taxon>Glomerellales</taxon>
        <taxon>Glomerellaceae</taxon>
        <taxon>Colletotrichum</taxon>
        <taxon>Colletotrichum spaethianum species complex</taxon>
    </lineage>
</organism>
<comment type="pathway">
    <text evidence="1">Mycotoxin biosynthesis.</text>
</comment>
<feature type="compositionally biased region" description="Polar residues" evidence="4">
    <location>
        <begin position="8"/>
        <end position="17"/>
    </location>
</feature>
<feature type="region of interest" description="Disordered" evidence="4">
    <location>
        <begin position="1"/>
        <end position="24"/>
    </location>
</feature>
<dbReference type="PANTHER" id="PTHR33365">
    <property type="entry name" value="YALI0B05434P"/>
    <property type="match status" value="1"/>
</dbReference>
<accession>A0A166TDY3</accession>
<dbReference type="Proteomes" id="UP000076552">
    <property type="component" value="Unassembled WGS sequence"/>
</dbReference>